<evidence type="ECO:0000256" key="2">
    <source>
        <dbReference type="SAM" id="SignalP"/>
    </source>
</evidence>
<organism evidence="3 4">
    <name type="scientific">Yinghuangia soli</name>
    <dbReference type="NCBI Taxonomy" id="2908204"/>
    <lineage>
        <taxon>Bacteria</taxon>
        <taxon>Bacillati</taxon>
        <taxon>Actinomycetota</taxon>
        <taxon>Actinomycetes</taxon>
        <taxon>Kitasatosporales</taxon>
        <taxon>Streptomycetaceae</taxon>
        <taxon>Yinghuangia</taxon>
    </lineage>
</organism>
<feature type="signal peptide" evidence="2">
    <location>
        <begin position="1"/>
        <end position="33"/>
    </location>
</feature>
<accession>A0AA41PWJ8</accession>
<dbReference type="AlphaFoldDB" id="A0AA41PWJ8"/>
<evidence type="ECO:0000256" key="1">
    <source>
        <dbReference type="SAM" id="MobiDB-lite"/>
    </source>
</evidence>
<feature type="compositionally biased region" description="Low complexity" evidence="1">
    <location>
        <begin position="172"/>
        <end position="199"/>
    </location>
</feature>
<feature type="region of interest" description="Disordered" evidence="1">
    <location>
        <begin position="172"/>
        <end position="237"/>
    </location>
</feature>
<dbReference type="EMBL" id="JAKFHA010000002">
    <property type="protein sequence ID" value="MCF2526897.1"/>
    <property type="molecule type" value="Genomic_DNA"/>
</dbReference>
<gene>
    <name evidence="3" type="ORF">LZ495_06645</name>
</gene>
<feature type="chain" id="PRO_5041466060" description="DUF461 domain-containing protein" evidence="2">
    <location>
        <begin position="34"/>
        <end position="237"/>
    </location>
</feature>
<dbReference type="InterPro" id="IPR036182">
    <property type="entry name" value="PCuAC_sf"/>
</dbReference>
<sequence>MSRSSRSIRRGAVAATLALALAPLAACSSGTDAATGDLKPDTANTQLGTIKVQNLTLVTGDEGSGLLALGAAFVNEGGQPETLTKVTVEGASGPAELKSSAGTGPITIPAGGAVYLAGGEKPKESVVFKNAGGVKVGDYARVTLTFGTVGETTLGVSVHAPEDYFEQLKPVAPTSAAPSSPAASPSASATSTATGAPGTPTGGPSSGAATTGTPAGAPATGSTATSATTRPTGTPAG</sequence>
<reference evidence="3" key="1">
    <citation type="submission" date="2022-01" db="EMBL/GenBank/DDBJ databases">
        <title>Genome-Based Taxonomic Classification of the Phylum Actinobacteria.</title>
        <authorList>
            <person name="Gao Y."/>
        </authorList>
    </citation>
    <scope>NUCLEOTIDE SEQUENCE</scope>
    <source>
        <strain evidence="3">KLBMP 8922</strain>
    </source>
</reference>
<comment type="caution">
    <text evidence="3">The sequence shown here is derived from an EMBL/GenBank/DDBJ whole genome shotgun (WGS) entry which is preliminary data.</text>
</comment>
<keyword evidence="4" id="KW-1185">Reference proteome</keyword>
<evidence type="ECO:0008006" key="5">
    <source>
        <dbReference type="Google" id="ProtNLM"/>
    </source>
</evidence>
<feature type="compositionally biased region" description="Low complexity" evidence="1">
    <location>
        <begin position="206"/>
        <end position="237"/>
    </location>
</feature>
<dbReference type="SUPFAM" id="SSF110087">
    <property type="entry name" value="DR1885-like metal-binding protein"/>
    <property type="match status" value="1"/>
</dbReference>
<dbReference type="RefSeq" id="WP_235051020.1">
    <property type="nucleotide sequence ID" value="NZ_JAKFHA010000002.1"/>
</dbReference>
<name>A0AA41PWJ8_9ACTN</name>
<dbReference type="Gene3D" id="2.60.40.1890">
    <property type="entry name" value="PCu(A)C copper chaperone"/>
    <property type="match status" value="1"/>
</dbReference>
<protein>
    <recommendedName>
        <fullName evidence="5">DUF461 domain-containing protein</fullName>
    </recommendedName>
</protein>
<evidence type="ECO:0000313" key="4">
    <source>
        <dbReference type="Proteomes" id="UP001165378"/>
    </source>
</evidence>
<proteinExistence type="predicted"/>
<keyword evidence="2" id="KW-0732">Signal</keyword>
<evidence type="ECO:0000313" key="3">
    <source>
        <dbReference type="EMBL" id="MCF2526897.1"/>
    </source>
</evidence>
<dbReference type="Proteomes" id="UP001165378">
    <property type="component" value="Unassembled WGS sequence"/>
</dbReference>